<dbReference type="PANTHER" id="PTHR33164">
    <property type="entry name" value="TRANSCRIPTIONAL REGULATOR, MARR FAMILY"/>
    <property type="match status" value="1"/>
</dbReference>
<dbReference type="EMBL" id="JAAEDM010000004">
    <property type="protein sequence ID" value="MBR0669989.1"/>
    <property type="molecule type" value="Genomic_DNA"/>
</dbReference>
<evidence type="ECO:0000259" key="2">
    <source>
        <dbReference type="PROSITE" id="PS50995"/>
    </source>
</evidence>
<proteinExistence type="predicted"/>
<reference evidence="3" key="2">
    <citation type="journal article" date="2021" name="Syst. Appl. Microbiol.">
        <title>Roseomonas hellenica sp. nov., isolated from roots of wild-growing Alkanna tinctoria.</title>
        <authorList>
            <person name="Rat A."/>
            <person name="Naranjo H.D."/>
            <person name="Lebbe L."/>
            <person name="Cnockaert M."/>
            <person name="Krigas N."/>
            <person name="Grigoriadou K."/>
            <person name="Maloupa E."/>
            <person name="Willems A."/>
        </authorList>
    </citation>
    <scope>NUCLEOTIDE SEQUENCE</scope>
    <source>
        <strain evidence="3">LMG 31231</strain>
    </source>
</reference>
<dbReference type="InterPro" id="IPR036390">
    <property type="entry name" value="WH_DNA-bd_sf"/>
</dbReference>
<dbReference type="SMART" id="SM00347">
    <property type="entry name" value="HTH_MARR"/>
    <property type="match status" value="1"/>
</dbReference>
<feature type="region of interest" description="Disordered" evidence="1">
    <location>
        <begin position="155"/>
        <end position="215"/>
    </location>
</feature>
<organism evidence="3 4">
    <name type="scientific">Neoroseomonas soli</name>
    <dbReference type="NCBI Taxonomy" id="1081025"/>
    <lineage>
        <taxon>Bacteria</taxon>
        <taxon>Pseudomonadati</taxon>
        <taxon>Pseudomonadota</taxon>
        <taxon>Alphaproteobacteria</taxon>
        <taxon>Acetobacterales</taxon>
        <taxon>Acetobacteraceae</taxon>
        <taxon>Neoroseomonas</taxon>
    </lineage>
</organism>
<comment type="caution">
    <text evidence="3">The sequence shown here is derived from an EMBL/GenBank/DDBJ whole genome shotgun (WGS) entry which is preliminary data.</text>
</comment>
<evidence type="ECO:0000256" key="1">
    <source>
        <dbReference type="SAM" id="MobiDB-lite"/>
    </source>
</evidence>
<dbReference type="SUPFAM" id="SSF46785">
    <property type="entry name" value="Winged helix' DNA-binding domain"/>
    <property type="match status" value="1"/>
</dbReference>
<dbReference type="Gene3D" id="1.10.10.10">
    <property type="entry name" value="Winged helix-like DNA-binding domain superfamily/Winged helix DNA-binding domain"/>
    <property type="match status" value="1"/>
</dbReference>
<dbReference type="InterPro" id="IPR036388">
    <property type="entry name" value="WH-like_DNA-bd_sf"/>
</dbReference>
<reference evidence="3" key="1">
    <citation type="submission" date="2020-01" db="EMBL/GenBank/DDBJ databases">
        <authorList>
            <person name="Rat A."/>
        </authorList>
    </citation>
    <scope>NUCLEOTIDE SEQUENCE</scope>
    <source>
        <strain evidence="3">LMG 31231</strain>
    </source>
</reference>
<name>A0A9X9WS60_9PROT</name>
<sequence>MQSRNETTPTRNVPALHRTFPQHLARRFWQIAATFQSEALAPYGVVPWHVALLAQIQGTPGKDRNWLAAAIGIDPTSTGQALATLEARGLVARAANPADRRANAFSLTPAGQALRADLSTPARAVAQRMLAPLTEAEGETLLRLLTRLVEAHEIHARPGAGRRPPRRARNEESPPCQTPATASAAAPPSASVPASSSPARAPRARSRPGPTAPSA</sequence>
<evidence type="ECO:0000313" key="3">
    <source>
        <dbReference type="EMBL" id="MBR0669989.1"/>
    </source>
</evidence>
<dbReference type="InterPro" id="IPR000835">
    <property type="entry name" value="HTH_MarR-typ"/>
</dbReference>
<accession>A0A9X9WS60</accession>
<dbReference type="PROSITE" id="PS50995">
    <property type="entry name" value="HTH_MARR_2"/>
    <property type="match status" value="1"/>
</dbReference>
<dbReference type="RefSeq" id="WP_246513852.1">
    <property type="nucleotide sequence ID" value="NZ_JAAEDM010000004.1"/>
</dbReference>
<keyword evidence="4" id="KW-1185">Reference proteome</keyword>
<dbReference type="PANTHER" id="PTHR33164:SF95">
    <property type="entry name" value="TRANSCRIPTIONAL REGULATOR"/>
    <property type="match status" value="1"/>
</dbReference>
<gene>
    <name evidence="3" type="ORF">GXW76_02280</name>
</gene>
<dbReference type="AlphaFoldDB" id="A0A9X9WS60"/>
<feature type="domain" description="HTH marR-type" evidence="2">
    <location>
        <begin position="21"/>
        <end position="150"/>
    </location>
</feature>
<dbReference type="Pfam" id="PF12802">
    <property type="entry name" value="MarR_2"/>
    <property type="match status" value="1"/>
</dbReference>
<dbReference type="GO" id="GO:0006950">
    <property type="term" value="P:response to stress"/>
    <property type="evidence" value="ECO:0007669"/>
    <property type="project" value="TreeGrafter"/>
</dbReference>
<feature type="compositionally biased region" description="Low complexity" evidence="1">
    <location>
        <begin position="173"/>
        <end position="215"/>
    </location>
</feature>
<dbReference type="PRINTS" id="PR00598">
    <property type="entry name" value="HTHMARR"/>
</dbReference>
<evidence type="ECO:0000313" key="4">
    <source>
        <dbReference type="Proteomes" id="UP001138751"/>
    </source>
</evidence>
<dbReference type="GO" id="GO:0003700">
    <property type="term" value="F:DNA-binding transcription factor activity"/>
    <property type="evidence" value="ECO:0007669"/>
    <property type="project" value="InterPro"/>
</dbReference>
<dbReference type="InterPro" id="IPR039422">
    <property type="entry name" value="MarR/SlyA-like"/>
</dbReference>
<dbReference type="Proteomes" id="UP001138751">
    <property type="component" value="Unassembled WGS sequence"/>
</dbReference>
<protein>
    <submittedName>
        <fullName evidence="3">Winged helix-turn-helix transcriptional regulator</fullName>
    </submittedName>
</protein>